<accession>A0A673J9Z0</accession>
<comment type="similarity">
    <text evidence="3">Belongs to the peroxisomal targeting signal receptor family.</text>
</comment>
<evidence type="ECO:0000256" key="11">
    <source>
        <dbReference type="ARBA" id="ARBA00076398"/>
    </source>
</evidence>
<dbReference type="FunFam" id="1.25.40.10:FF:000012">
    <property type="entry name" value="PEX5-related protein isoform 5"/>
    <property type="match status" value="1"/>
</dbReference>
<evidence type="ECO:0000256" key="12">
    <source>
        <dbReference type="ARBA" id="ARBA00079268"/>
    </source>
</evidence>
<evidence type="ECO:0000256" key="6">
    <source>
        <dbReference type="ARBA" id="ARBA00022737"/>
    </source>
</evidence>
<dbReference type="AlphaFoldDB" id="A0A673J9Z0"/>
<reference evidence="16" key="2">
    <citation type="submission" date="2025-09" db="UniProtKB">
        <authorList>
            <consortium name="Ensembl"/>
        </authorList>
    </citation>
    <scope>IDENTIFICATION</scope>
</reference>
<keyword evidence="4" id="KW-0963">Cytoplasm</keyword>
<evidence type="ECO:0000256" key="14">
    <source>
        <dbReference type="PROSITE-ProRule" id="PRU00339"/>
    </source>
</evidence>
<proteinExistence type="inferred from homology"/>
<dbReference type="Pfam" id="PF13432">
    <property type="entry name" value="TPR_16"/>
    <property type="match status" value="2"/>
</dbReference>
<protein>
    <recommendedName>
        <fullName evidence="10">PEX5-related protein</fullName>
    </recommendedName>
    <alternativeName>
        <fullName evidence="13">PEX5-like protein</fullName>
    </alternativeName>
    <alternativeName>
        <fullName evidence="12">Peroxin-5-related protein</fullName>
    </alternativeName>
    <alternativeName>
        <fullName evidence="11">Tetratricopeptide repeat-containing Rab8b-interacting protein</fullName>
    </alternativeName>
</protein>
<gene>
    <name evidence="16" type="primary">LOC107732026</name>
</gene>
<evidence type="ECO:0000256" key="1">
    <source>
        <dbReference type="ARBA" id="ARBA00004170"/>
    </source>
</evidence>
<dbReference type="InterPro" id="IPR024111">
    <property type="entry name" value="PEX5/PEX5L"/>
</dbReference>
<evidence type="ECO:0000313" key="16">
    <source>
        <dbReference type="Ensembl" id="ENSSRHP00000046813.1"/>
    </source>
</evidence>
<evidence type="ECO:0000256" key="5">
    <source>
        <dbReference type="ARBA" id="ARBA00022553"/>
    </source>
</evidence>
<dbReference type="SUPFAM" id="SSF48452">
    <property type="entry name" value="TPR-like"/>
    <property type="match status" value="1"/>
</dbReference>
<reference evidence="16" key="1">
    <citation type="submission" date="2025-08" db="UniProtKB">
        <authorList>
            <consortium name="Ensembl"/>
        </authorList>
    </citation>
    <scope>IDENTIFICATION</scope>
</reference>
<comment type="function">
    <text evidence="9">Accessory subunit of hyperpolarization-activated cyclic nucleotide-gated (HCN) channels, regulating their cell-surface expression and cyclic nucleotide dependence.</text>
</comment>
<evidence type="ECO:0000256" key="15">
    <source>
        <dbReference type="SAM" id="MobiDB-lite"/>
    </source>
</evidence>
<evidence type="ECO:0000256" key="2">
    <source>
        <dbReference type="ARBA" id="ARBA00004496"/>
    </source>
</evidence>
<dbReference type="SMART" id="SM00028">
    <property type="entry name" value="TPR"/>
    <property type="match status" value="5"/>
</dbReference>
<evidence type="ECO:0000256" key="8">
    <source>
        <dbReference type="ARBA" id="ARBA00023136"/>
    </source>
</evidence>
<dbReference type="PANTHER" id="PTHR10130">
    <property type="entry name" value="PEROXISOMAL TARGETING SIGNAL 1 RECEPTOR PEX5"/>
    <property type="match status" value="1"/>
</dbReference>
<keyword evidence="8" id="KW-0472">Membrane</keyword>
<dbReference type="Gene3D" id="1.25.40.10">
    <property type="entry name" value="Tetratricopeptide repeat domain"/>
    <property type="match status" value="1"/>
</dbReference>
<evidence type="ECO:0000256" key="13">
    <source>
        <dbReference type="ARBA" id="ARBA00079805"/>
    </source>
</evidence>
<sequence>NFSGHYSRAADKTVAMVLKEIPNKASSEGKPLLTVTNKLVSEQQESRPLLSPSIDDFLCETKCDGAARPVTSNTAVLSSSLDLLDLSEPGERRHSKDRKSTLSSKGTPYRKKADETELIQVDADQSIPCSRTPEKISLDSGIKCQTDKVKGCYAEKQSCKSVKGNQSITQIKIKDQRWGSTLLSRNQSLEEEFERAKAAVESDTEFWDKMQAEWEELARRDWLTDNDRPQIPSNVSPYEKGYYFHTDNPFKDWPNAFEEGLRKSREGELPNAVLLLEAAVLQDPQDSEAWLVLGTTQAESENEQAAIVSLQRCLELHPNNLQALMALAVSLTNTGMRQEAAEALLSWIRHNPKYKYLLKSRTHLQSSPGSRRPSYPSITGCPLLPEVKELYLEAAQHNSDTINPDLQTGLGVLYNLSSEFNKAVEAFNAALSVRPEDYLLWNRLGATLANGDRSEEAVEAYTRALELQPGFIRSRYNLGISCINMGAHREAARNFLTALSLQRKSRSRQLSHQVMSGNIWTALRIALSMLDQPELFQAANIGDLDLLMRAFNLDM</sequence>
<keyword evidence="17" id="KW-1185">Reference proteome</keyword>
<evidence type="ECO:0000313" key="17">
    <source>
        <dbReference type="Proteomes" id="UP000472270"/>
    </source>
</evidence>
<evidence type="ECO:0000256" key="7">
    <source>
        <dbReference type="ARBA" id="ARBA00022803"/>
    </source>
</evidence>
<keyword evidence="6" id="KW-0677">Repeat</keyword>
<dbReference type="GO" id="GO:0005778">
    <property type="term" value="C:peroxisomal membrane"/>
    <property type="evidence" value="ECO:0007669"/>
    <property type="project" value="TreeGrafter"/>
</dbReference>
<organism evidence="16 17">
    <name type="scientific">Sinocyclocheilus rhinocerous</name>
    <dbReference type="NCBI Taxonomy" id="307959"/>
    <lineage>
        <taxon>Eukaryota</taxon>
        <taxon>Metazoa</taxon>
        <taxon>Chordata</taxon>
        <taxon>Craniata</taxon>
        <taxon>Vertebrata</taxon>
        <taxon>Euteleostomi</taxon>
        <taxon>Actinopterygii</taxon>
        <taxon>Neopterygii</taxon>
        <taxon>Teleostei</taxon>
        <taxon>Ostariophysi</taxon>
        <taxon>Cypriniformes</taxon>
        <taxon>Cyprinidae</taxon>
        <taxon>Cyprininae</taxon>
        <taxon>Sinocyclocheilus</taxon>
    </lineage>
</organism>
<feature type="region of interest" description="Disordered" evidence="15">
    <location>
        <begin position="87"/>
        <end position="114"/>
    </location>
</feature>
<feature type="repeat" description="TPR" evidence="14">
    <location>
        <begin position="404"/>
        <end position="437"/>
    </location>
</feature>
<evidence type="ECO:0000256" key="3">
    <source>
        <dbReference type="ARBA" id="ARBA00005348"/>
    </source>
</evidence>
<keyword evidence="5" id="KW-0597">Phosphoprotein</keyword>
<feature type="compositionally biased region" description="Basic and acidic residues" evidence="15">
    <location>
        <begin position="89"/>
        <end position="100"/>
    </location>
</feature>
<evidence type="ECO:0000256" key="4">
    <source>
        <dbReference type="ARBA" id="ARBA00022490"/>
    </source>
</evidence>
<keyword evidence="7 14" id="KW-0802">TPR repeat</keyword>
<dbReference type="PROSITE" id="PS50005">
    <property type="entry name" value="TPR"/>
    <property type="match status" value="3"/>
</dbReference>
<feature type="repeat" description="TPR" evidence="14">
    <location>
        <begin position="287"/>
        <end position="320"/>
    </location>
</feature>
<evidence type="ECO:0000256" key="9">
    <source>
        <dbReference type="ARBA" id="ARBA00056540"/>
    </source>
</evidence>
<dbReference type="GO" id="GO:0016560">
    <property type="term" value="P:protein import into peroxisome matrix, docking"/>
    <property type="evidence" value="ECO:0007669"/>
    <property type="project" value="TreeGrafter"/>
</dbReference>
<dbReference type="InterPro" id="IPR011990">
    <property type="entry name" value="TPR-like_helical_dom_sf"/>
</dbReference>
<dbReference type="GO" id="GO:0005829">
    <property type="term" value="C:cytosol"/>
    <property type="evidence" value="ECO:0007669"/>
    <property type="project" value="TreeGrafter"/>
</dbReference>
<name>A0A673J9Z0_9TELE</name>
<evidence type="ECO:0000256" key="10">
    <source>
        <dbReference type="ARBA" id="ARBA00068316"/>
    </source>
</evidence>
<dbReference type="Proteomes" id="UP000472270">
    <property type="component" value="Unassembled WGS sequence"/>
</dbReference>
<dbReference type="Ensembl" id="ENSSRHT00000048125.1">
    <property type="protein sequence ID" value="ENSSRHP00000046813.1"/>
    <property type="gene ID" value="ENSSRHG00000023151.1"/>
</dbReference>
<comment type="subcellular location">
    <subcellularLocation>
        <location evidence="2">Cytoplasm</location>
    </subcellularLocation>
    <subcellularLocation>
        <location evidence="1">Membrane</location>
        <topology evidence="1">Peripheral membrane protein</topology>
    </subcellularLocation>
</comment>
<dbReference type="InterPro" id="IPR019734">
    <property type="entry name" value="TPR_rpt"/>
</dbReference>
<dbReference type="PANTHER" id="PTHR10130:SF1">
    <property type="entry name" value="PEX5-RELATED PROTEIN"/>
    <property type="match status" value="1"/>
</dbReference>
<dbReference type="GO" id="GO:0005052">
    <property type="term" value="F:peroxisome matrix targeting signal-1 binding"/>
    <property type="evidence" value="ECO:0007669"/>
    <property type="project" value="TreeGrafter"/>
</dbReference>
<feature type="repeat" description="TPR" evidence="14">
    <location>
        <begin position="438"/>
        <end position="471"/>
    </location>
</feature>